<proteinExistence type="predicted"/>
<dbReference type="EMBL" id="CP115541">
    <property type="protein sequence ID" value="WNH52871.1"/>
    <property type="molecule type" value="Genomic_DNA"/>
</dbReference>
<name>A0ABY9YPM9_9GAMM</name>
<dbReference type="Proteomes" id="UP001302072">
    <property type="component" value="Chromosome"/>
</dbReference>
<keyword evidence="2" id="KW-1185">Reference proteome</keyword>
<reference evidence="1 2" key="1">
    <citation type="submission" date="2022-12" db="EMBL/GenBank/DDBJ databases">
        <title>Two new species, Stenotrophomonas aracearum and Stenotrophomonas oahuensis, isolated from Anthurium (Araceae family) in Hawaii.</title>
        <authorList>
            <person name="Chunag S.C."/>
            <person name="Dobhal S."/>
            <person name="Alvarez A."/>
            <person name="Arif M."/>
        </authorList>
    </citation>
    <scope>NUCLEOTIDE SEQUENCE [LARGE SCALE GENOMIC DNA]</scope>
    <source>
        <strain evidence="1 2">A5586</strain>
    </source>
</reference>
<gene>
    <name evidence="1" type="ORF">PDM29_00975</name>
</gene>
<protein>
    <recommendedName>
        <fullName evidence="3">Cell division protein FtsY</fullName>
    </recommendedName>
</protein>
<evidence type="ECO:0000313" key="1">
    <source>
        <dbReference type="EMBL" id="WNH52871.1"/>
    </source>
</evidence>
<organism evidence="1 2">
    <name type="scientific">Stenotrophomonas oahuensis</name>
    <dbReference type="NCBI Taxonomy" id="3003271"/>
    <lineage>
        <taxon>Bacteria</taxon>
        <taxon>Pseudomonadati</taxon>
        <taxon>Pseudomonadota</taxon>
        <taxon>Gammaproteobacteria</taxon>
        <taxon>Lysobacterales</taxon>
        <taxon>Lysobacteraceae</taxon>
        <taxon>Stenotrophomonas</taxon>
    </lineage>
</organism>
<dbReference type="RefSeq" id="WP_311192042.1">
    <property type="nucleotide sequence ID" value="NZ_CP115541.1"/>
</dbReference>
<sequence>MIRGWPVPVPVAADALGLSRYGASLLDALGQGATPPVGHDPAAARLLAVLTELGAVVQAANPAAARRRVSWWGRLLGRDVEQELDAHDSQSRLGVLLVQADAAAQGIRAQLVQQAAAQERATDAAITLEAWADAGHVQMAALAPPLQDVLAQRLDHLRRLAALQQVEARQWQLLREQNAALLARSQRITETLLPAWRQTLLAHRAGDQQQRGQQAAQLLAQIHAEVASAQARLD</sequence>
<evidence type="ECO:0008006" key="3">
    <source>
        <dbReference type="Google" id="ProtNLM"/>
    </source>
</evidence>
<accession>A0ABY9YPM9</accession>
<evidence type="ECO:0000313" key="2">
    <source>
        <dbReference type="Proteomes" id="UP001302072"/>
    </source>
</evidence>